<name>A0A1H9V7F0_9RHOB</name>
<dbReference type="EMBL" id="FOGU01000006">
    <property type="protein sequence ID" value="SES17635.1"/>
    <property type="molecule type" value="Genomic_DNA"/>
</dbReference>
<feature type="region of interest" description="Disordered" evidence="1">
    <location>
        <begin position="218"/>
        <end position="240"/>
    </location>
</feature>
<protein>
    <submittedName>
        <fullName evidence="2">Uncharacterized protein</fullName>
    </submittedName>
</protein>
<evidence type="ECO:0000313" key="2">
    <source>
        <dbReference type="EMBL" id="SES17635.1"/>
    </source>
</evidence>
<dbReference type="STRING" id="641238.SAMN04490244_106311"/>
<proteinExistence type="predicted"/>
<sequence>MALPKVKLFGRNTSADKDEAGAAQDAGDTDHAHDEQFETVDGESLSFMMEGKASIGVSISENGDGTLTFTLDVFDSHGSGNVQGVFLDAVDDDLSSGLFAQGAQVDGQAFAAGGVDGVMGHSSSLPPDGDLYDGGVSLDPAKGPATFTLGHVSAPLFLEDFEGMDMAVRLSPGDDDPNGDSLKVEGQVPLLQDEPEEDEVAEDDDTVVDFPVPMVEIDEHALEDEQQAQDDDDTDDFADL</sequence>
<feature type="compositionally biased region" description="Acidic residues" evidence="1">
    <location>
        <begin position="221"/>
        <end position="240"/>
    </location>
</feature>
<evidence type="ECO:0000313" key="3">
    <source>
        <dbReference type="Proteomes" id="UP000198885"/>
    </source>
</evidence>
<dbReference type="RefSeq" id="WP_092694061.1">
    <property type="nucleotide sequence ID" value="NZ_FOGU01000006.1"/>
</dbReference>
<keyword evidence="3" id="KW-1185">Reference proteome</keyword>
<evidence type="ECO:0000256" key="1">
    <source>
        <dbReference type="SAM" id="MobiDB-lite"/>
    </source>
</evidence>
<dbReference type="AlphaFoldDB" id="A0A1H9V7F0"/>
<feature type="region of interest" description="Disordered" evidence="1">
    <location>
        <begin position="1"/>
        <end position="33"/>
    </location>
</feature>
<accession>A0A1H9V7F0</accession>
<organism evidence="2 3">
    <name type="scientific">Tranquillimonas rosea</name>
    <dbReference type="NCBI Taxonomy" id="641238"/>
    <lineage>
        <taxon>Bacteria</taxon>
        <taxon>Pseudomonadati</taxon>
        <taxon>Pseudomonadota</taxon>
        <taxon>Alphaproteobacteria</taxon>
        <taxon>Rhodobacterales</taxon>
        <taxon>Roseobacteraceae</taxon>
        <taxon>Tranquillimonas</taxon>
    </lineage>
</organism>
<reference evidence="2 3" key="1">
    <citation type="submission" date="2016-10" db="EMBL/GenBank/DDBJ databases">
        <authorList>
            <person name="de Groot N.N."/>
        </authorList>
    </citation>
    <scope>NUCLEOTIDE SEQUENCE [LARGE SCALE GENOMIC DNA]</scope>
    <source>
        <strain evidence="2 3">DSM 23042</strain>
    </source>
</reference>
<dbReference type="OrthoDB" id="9773411at2"/>
<gene>
    <name evidence="2" type="ORF">SAMN04490244_106311</name>
</gene>
<dbReference type="Proteomes" id="UP000198885">
    <property type="component" value="Unassembled WGS sequence"/>
</dbReference>